<dbReference type="Proteomes" id="UP000629619">
    <property type="component" value="Unassembled WGS sequence"/>
</dbReference>
<sequence length="414" mass="45742">MTDDGNTRPRATCRVCGDGLEQFLDLGEQPISQAFVEPGADAEEFFFPLVVGVCTGCAMVQLLHDVPRDRMFHHDYPFYSSSSQAMQEYFAGVAREFLDTDLTGDRPFLVEIGCNDGVLLRTIKDAGVRHLGFEPSGGVADVARARGIRVRGDFFEERTAKEVCAAEGTADVIYSANTLCHIPYLDSVFRGVDALLAPDGVFVFEDPYLGDVVAQTSFDQIYDEHFYLWSAESVQATARRFGFELVDVRRLPVHGGEVRFTLARAGRRTPTPAVAALVAEERQRRLSSIDTLRGFAANVARVRDDLVRTLTDLRERGRRVVGYGATAKSATVLNLCGIGPDLVEFICDTTPDKHGKLTPGQHIPIRPAEAFADPYPDYALLFAWNHAAEIMAKERAFTASGGRWLRYVPDVHVV</sequence>
<feature type="domain" description="Methyltransferase putative zinc binding" evidence="1">
    <location>
        <begin position="13"/>
        <end position="72"/>
    </location>
</feature>
<dbReference type="RefSeq" id="WP_203682469.1">
    <property type="nucleotide sequence ID" value="NZ_BOMW01000044.1"/>
</dbReference>
<dbReference type="Gene3D" id="6.20.50.110">
    <property type="entry name" value="Methyltransferase, zinc-binding domain"/>
    <property type="match status" value="1"/>
</dbReference>
<dbReference type="InterPro" id="IPR038576">
    <property type="entry name" value="Methyltransf_Zn-bd_dom_put_sf"/>
</dbReference>
<dbReference type="EMBL" id="BOMW01000044">
    <property type="protein sequence ID" value="GIF07052.1"/>
    <property type="molecule type" value="Genomic_DNA"/>
</dbReference>
<evidence type="ECO:0000259" key="2">
    <source>
        <dbReference type="Pfam" id="PF08484"/>
    </source>
</evidence>
<dbReference type="InterPro" id="IPR013691">
    <property type="entry name" value="MeTrfase_14"/>
</dbReference>
<feature type="domain" description="C-methyltransferase" evidence="2">
    <location>
        <begin position="252"/>
        <end position="409"/>
    </location>
</feature>
<evidence type="ECO:0000259" key="1">
    <source>
        <dbReference type="Pfam" id="PF08421"/>
    </source>
</evidence>
<organism evidence="3 4">
    <name type="scientific">Actinoplanes siamensis</name>
    <dbReference type="NCBI Taxonomy" id="1223317"/>
    <lineage>
        <taxon>Bacteria</taxon>
        <taxon>Bacillati</taxon>
        <taxon>Actinomycetota</taxon>
        <taxon>Actinomycetes</taxon>
        <taxon>Micromonosporales</taxon>
        <taxon>Micromonosporaceae</taxon>
        <taxon>Actinoplanes</taxon>
    </lineage>
</organism>
<dbReference type="SUPFAM" id="SSF53335">
    <property type="entry name" value="S-adenosyl-L-methionine-dependent methyltransferases"/>
    <property type="match status" value="1"/>
</dbReference>
<dbReference type="Gene3D" id="3.40.50.720">
    <property type="entry name" value="NAD(P)-binding Rossmann-like Domain"/>
    <property type="match status" value="1"/>
</dbReference>
<accession>A0A919NA13</accession>
<dbReference type="Pfam" id="PF08484">
    <property type="entry name" value="Methyltransf_14"/>
    <property type="match status" value="1"/>
</dbReference>
<dbReference type="PANTHER" id="PTHR43861:SF5">
    <property type="entry name" value="BLL5978 PROTEIN"/>
    <property type="match status" value="1"/>
</dbReference>
<comment type="caution">
    <text evidence="3">The sequence shown here is derived from an EMBL/GenBank/DDBJ whole genome shotgun (WGS) entry which is preliminary data.</text>
</comment>
<dbReference type="PANTHER" id="PTHR43861">
    <property type="entry name" value="TRANS-ACONITATE 2-METHYLTRANSFERASE-RELATED"/>
    <property type="match status" value="1"/>
</dbReference>
<dbReference type="AlphaFoldDB" id="A0A919NA13"/>
<dbReference type="InterPro" id="IPR013630">
    <property type="entry name" value="Methyltransf_Zn-bd_dom_put"/>
</dbReference>
<reference evidence="3" key="1">
    <citation type="submission" date="2021-01" db="EMBL/GenBank/DDBJ databases">
        <title>Whole genome shotgun sequence of Actinoplanes siamensis NBRC 109076.</title>
        <authorList>
            <person name="Komaki H."/>
            <person name="Tamura T."/>
        </authorList>
    </citation>
    <scope>NUCLEOTIDE SEQUENCE</scope>
    <source>
        <strain evidence="3">NBRC 109076</strain>
    </source>
</reference>
<dbReference type="InterPro" id="IPR029063">
    <property type="entry name" value="SAM-dependent_MTases_sf"/>
</dbReference>
<name>A0A919NA13_9ACTN</name>
<protein>
    <submittedName>
        <fullName evidence="3">NDP-hexose 3-C-methyltransferase</fullName>
    </submittedName>
</protein>
<dbReference type="Pfam" id="PF13489">
    <property type="entry name" value="Methyltransf_23"/>
    <property type="match status" value="1"/>
</dbReference>
<proteinExistence type="predicted"/>
<gene>
    <name evidence="3" type="ORF">Asi03nite_45900</name>
</gene>
<evidence type="ECO:0000313" key="4">
    <source>
        <dbReference type="Proteomes" id="UP000629619"/>
    </source>
</evidence>
<evidence type="ECO:0000313" key="3">
    <source>
        <dbReference type="EMBL" id="GIF07052.1"/>
    </source>
</evidence>
<keyword evidence="4" id="KW-1185">Reference proteome</keyword>
<dbReference type="Pfam" id="PF08421">
    <property type="entry name" value="Methyltransf_13"/>
    <property type="match status" value="1"/>
</dbReference>
<dbReference type="CDD" id="cd02440">
    <property type="entry name" value="AdoMet_MTases"/>
    <property type="match status" value="1"/>
</dbReference>
<dbReference type="Gene3D" id="3.40.50.150">
    <property type="entry name" value="Vaccinia Virus protein VP39"/>
    <property type="match status" value="1"/>
</dbReference>
<dbReference type="Gene3D" id="6.10.250.3100">
    <property type="match status" value="1"/>
</dbReference>